<evidence type="ECO:0000313" key="2">
    <source>
        <dbReference type="Proteomes" id="UP000307720"/>
    </source>
</evidence>
<gene>
    <name evidence="1" type="ORF">E5357_15340</name>
</gene>
<keyword evidence="2" id="KW-1185">Reference proteome</keyword>
<dbReference type="EMBL" id="SRZB01000051">
    <property type="protein sequence ID" value="TGX96692.1"/>
    <property type="molecule type" value="Genomic_DNA"/>
</dbReference>
<dbReference type="Proteomes" id="UP000307720">
    <property type="component" value="Unassembled WGS sequence"/>
</dbReference>
<name>A0AC61QVT9_9FIRM</name>
<organism evidence="1 2">
    <name type="scientific">Hominisplanchenecus murintestinalis</name>
    <dbReference type="NCBI Taxonomy" id="2941517"/>
    <lineage>
        <taxon>Bacteria</taxon>
        <taxon>Bacillati</taxon>
        <taxon>Bacillota</taxon>
        <taxon>Clostridia</taxon>
        <taxon>Lachnospirales</taxon>
        <taxon>Lachnospiraceae</taxon>
        <taxon>Hominisplanchenecus</taxon>
    </lineage>
</organism>
<evidence type="ECO:0000313" key="1">
    <source>
        <dbReference type="EMBL" id="TGX96692.1"/>
    </source>
</evidence>
<accession>A0AC61QVT9</accession>
<proteinExistence type="predicted"/>
<sequence length="459" mass="50719">MRKNFTKAVAVILSVCVTMTSVSWENFIVAKSAEAEEMTEPENVTAENEIEEERTEDSTIFDLGGNRKMEVFHGADVRFRDESGELVDYDPALVEICSEESAGGLSLAGYAYENREGDSKQYLPEALSENTPVLMEKGDYRISFHPVEIPEAGIQPEENGESPVESSGNLEDKSLPEEGNTEEHAEVPEEYVPEDAEAVVFEEPGTETAGEVLPEDGAAGADDIKFQNLSVEDMETVDLYGEESMRPLKAVYENDSESYRLEYESSDIGVKENIVLEERPESNCFTFEFRLAGLMMRKDPVGGGFTFYDKDSGDIVGGIAAPYMNDATGEAYSEKIVCELEEKEGETDAYLLTVIPDKEYLDSADRVYPVTVDPTVTWTGGSRIQDVYVCKGSPATNYYASGVTVISVGDSTAQGLYRTYMKFVDIRKDLAGKYVESATLDLYETGGRRRGRDYPGIPD</sequence>
<comment type="caution">
    <text evidence="1">The sequence shown here is derived from an EMBL/GenBank/DDBJ whole genome shotgun (WGS) entry which is preliminary data.</text>
</comment>
<protein>
    <submittedName>
        <fullName evidence="1">Uncharacterized protein</fullName>
    </submittedName>
</protein>
<reference evidence="1" key="1">
    <citation type="submission" date="2019-04" db="EMBL/GenBank/DDBJ databases">
        <title>Microbes associate with the intestines of laboratory mice.</title>
        <authorList>
            <person name="Navarre W."/>
            <person name="Wong E."/>
            <person name="Huang K."/>
            <person name="Tropini C."/>
            <person name="Ng K."/>
            <person name="Yu B."/>
        </authorList>
    </citation>
    <scope>NUCLEOTIDE SEQUENCE</scope>
    <source>
        <strain evidence="1">NM72_1-8</strain>
    </source>
</reference>